<keyword evidence="2 7" id="KW-0813">Transport</keyword>
<keyword evidence="4 7" id="KW-0812">Transmembrane</keyword>
<feature type="transmembrane region" description="Helical" evidence="7">
    <location>
        <begin position="68"/>
        <end position="91"/>
    </location>
</feature>
<dbReference type="RefSeq" id="WP_203627451.1">
    <property type="nucleotide sequence ID" value="NZ_BOLQ01000013.1"/>
</dbReference>
<dbReference type="InterPro" id="IPR000515">
    <property type="entry name" value="MetI-like"/>
</dbReference>
<evidence type="ECO:0000256" key="1">
    <source>
        <dbReference type="ARBA" id="ARBA00004651"/>
    </source>
</evidence>
<keyword evidence="3" id="KW-1003">Cell membrane</keyword>
<organism evidence="9 10">
    <name type="scientific">Lacticaseibacillus mingshuiensis</name>
    <dbReference type="NCBI Taxonomy" id="2799574"/>
    <lineage>
        <taxon>Bacteria</taxon>
        <taxon>Bacillati</taxon>
        <taxon>Bacillota</taxon>
        <taxon>Bacilli</taxon>
        <taxon>Lactobacillales</taxon>
        <taxon>Lactobacillaceae</taxon>
        <taxon>Lacticaseibacillus</taxon>
    </lineage>
</organism>
<feature type="transmembrane region" description="Helical" evidence="7">
    <location>
        <begin position="162"/>
        <end position="184"/>
    </location>
</feature>
<dbReference type="Proteomes" id="UP001597196">
    <property type="component" value="Unassembled WGS sequence"/>
</dbReference>
<proteinExistence type="inferred from homology"/>
<sequence>MTGLENWIEKIMPNVVENWSGDTGFIQSTKDTIYMTFWTSVIAGVIGLALGVLLVLTDDHGLWESRPAYFILDKLVNIFRAIPFIILLAVLDPVTRALVGIGIGPTAALVPLVAGTAPFFARQVQNALLTIDPGVVEAAEAMGLSPLAMVWRVYLREGLSELVRVGVLTIISVIGLTAMAGAIGSGGLGNLAIQIGYNGFKNDVIWVATILILIMVFIVQFVGDIIAKKLHH</sequence>
<feature type="transmembrane region" description="Helical" evidence="7">
    <location>
        <begin position="33"/>
        <end position="56"/>
    </location>
</feature>
<feature type="transmembrane region" description="Helical" evidence="7">
    <location>
        <begin position="97"/>
        <end position="121"/>
    </location>
</feature>
<name>A0ABW4CLH9_9LACO</name>
<dbReference type="SUPFAM" id="SSF161098">
    <property type="entry name" value="MetI-like"/>
    <property type="match status" value="1"/>
</dbReference>
<evidence type="ECO:0000256" key="6">
    <source>
        <dbReference type="ARBA" id="ARBA00023136"/>
    </source>
</evidence>
<evidence type="ECO:0000259" key="8">
    <source>
        <dbReference type="PROSITE" id="PS50928"/>
    </source>
</evidence>
<dbReference type="CDD" id="cd06261">
    <property type="entry name" value="TM_PBP2"/>
    <property type="match status" value="1"/>
</dbReference>
<protein>
    <submittedName>
        <fullName evidence="9">Methionine ABC transporter permease</fullName>
    </submittedName>
</protein>
<keyword evidence="5 7" id="KW-1133">Transmembrane helix</keyword>
<reference evidence="10" key="1">
    <citation type="journal article" date="2019" name="Int. J. Syst. Evol. Microbiol.">
        <title>The Global Catalogue of Microorganisms (GCM) 10K type strain sequencing project: providing services to taxonomists for standard genome sequencing and annotation.</title>
        <authorList>
            <consortium name="The Broad Institute Genomics Platform"/>
            <consortium name="The Broad Institute Genome Sequencing Center for Infectious Disease"/>
            <person name="Wu L."/>
            <person name="Ma J."/>
        </authorList>
    </citation>
    <scope>NUCLEOTIDE SEQUENCE [LARGE SCALE GENOMIC DNA]</scope>
    <source>
        <strain evidence="10">CCM 8980</strain>
    </source>
</reference>
<dbReference type="InterPro" id="IPR035906">
    <property type="entry name" value="MetI-like_sf"/>
</dbReference>
<dbReference type="PANTHER" id="PTHR30450:SF1">
    <property type="entry name" value="D-METHIONINE TRANSPORT SYSTEM PERMEASE PROTEIN METI-RELATED"/>
    <property type="match status" value="1"/>
</dbReference>
<dbReference type="PANTHER" id="PTHR30450">
    <property type="entry name" value="ABC TRANSPORTER PERMEASE"/>
    <property type="match status" value="1"/>
</dbReference>
<evidence type="ECO:0000313" key="10">
    <source>
        <dbReference type="Proteomes" id="UP001597196"/>
    </source>
</evidence>
<evidence type="ECO:0000256" key="3">
    <source>
        <dbReference type="ARBA" id="ARBA00022475"/>
    </source>
</evidence>
<accession>A0ABW4CLH9</accession>
<dbReference type="Pfam" id="PF00528">
    <property type="entry name" value="BPD_transp_1"/>
    <property type="match status" value="1"/>
</dbReference>
<dbReference type="EMBL" id="JBHTOC010000013">
    <property type="protein sequence ID" value="MFD1430490.1"/>
    <property type="molecule type" value="Genomic_DNA"/>
</dbReference>
<comment type="similarity">
    <text evidence="7">Belongs to the binding-protein-dependent transport system permease family.</text>
</comment>
<gene>
    <name evidence="9" type="ORF">ACFQ4P_09550</name>
</gene>
<keyword evidence="10" id="KW-1185">Reference proteome</keyword>
<keyword evidence="6 7" id="KW-0472">Membrane</keyword>
<evidence type="ECO:0000313" key="9">
    <source>
        <dbReference type="EMBL" id="MFD1430490.1"/>
    </source>
</evidence>
<dbReference type="InterPro" id="IPR051322">
    <property type="entry name" value="AA_ABC_Transporter_Permease"/>
</dbReference>
<comment type="caution">
    <text evidence="9">The sequence shown here is derived from an EMBL/GenBank/DDBJ whole genome shotgun (WGS) entry which is preliminary data.</text>
</comment>
<feature type="domain" description="ABC transmembrane type-1" evidence="8">
    <location>
        <begin position="29"/>
        <end position="223"/>
    </location>
</feature>
<dbReference type="PROSITE" id="PS50928">
    <property type="entry name" value="ABC_TM1"/>
    <property type="match status" value="1"/>
</dbReference>
<evidence type="ECO:0000256" key="2">
    <source>
        <dbReference type="ARBA" id="ARBA00022448"/>
    </source>
</evidence>
<evidence type="ECO:0000256" key="7">
    <source>
        <dbReference type="RuleBase" id="RU363032"/>
    </source>
</evidence>
<comment type="subcellular location">
    <subcellularLocation>
        <location evidence="1 7">Cell membrane</location>
        <topology evidence="1 7">Multi-pass membrane protein</topology>
    </subcellularLocation>
</comment>
<dbReference type="Gene3D" id="1.10.3720.10">
    <property type="entry name" value="MetI-like"/>
    <property type="match status" value="1"/>
</dbReference>
<evidence type="ECO:0000256" key="4">
    <source>
        <dbReference type="ARBA" id="ARBA00022692"/>
    </source>
</evidence>
<evidence type="ECO:0000256" key="5">
    <source>
        <dbReference type="ARBA" id="ARBA00022989"/>
    </source>
</evidence>
<feature type="transmembrane region" description="Helical" evidence="7">
    <location>
        <begin position="204"/>
        <end position="227"/>
    </location>
</feature>